<organism evidence="17 18">
    <name type="scientific">Morganella morganii</name>
    <name type="common">Proteus morganii</name>
    <dbReference type="NCBI Taxonomy" id="582"/>
    <lineage>
        <taxon>Bacteria</taxon>
        <taxon>Pseudomonadati</taxon>
        <taxon>Pseudomonadota</taxon>
        <taxon>Gammaproteobacteria</taxon>
        <taxon>Enterobacterales</taxon>
        <taxon>Morganellaceae</taxon>
        <taxon>Morganella</taxon>
    </lineage>
</organism>
<dbReference type="Pfam" id="PF22103">
    <property type="entry name" value="ElaD_SseL-like_N"/>
    <property type="match status" value="1"/>
</dbReference>
<evidence type="ECO:0000313" key="18">
    <source>
        <dbReference type="Proteomes" id="UP000865968"/>
    </source>
</evidence>
<feature type="domain" description="SseL-like C-terminal" evidence="14">
    <location>
        <begin position="152"/>
        <end position="335"/>
    </location>
</feature>
<dbReference type="EMBL" id="DACSWI010000001">
    <property type="protein sequence ID" value="HAT3807231.1"/>
    <property type="molecule type" value="Genomic_DNA"/>
</dbReference>
<gene>
    <name evidence="16" type="ORF">I8608_000006</name>
    <name evidence="17" type="ORF">I8608_004135</name>
</gene>
<protein>
    <recommendedName>
        <fullName evidence="10">Deubiquitinase SseL</fullName>
    </recommendedName>
    <alternativeName>
        <fullName evidence="12">Deubiquitinating enzyme</fullName>
    </alternativeName>
    <alternativeName>
        <fullName evidence="11">Deubiquitinating protease</fullName>
    </alternativeName>
    <alternativeName>
        <fullName evidence="13">Salmonella secreted effector L</fullName>
    </alternativeName>
</protein>
<dbReference type="InterPro" id="IPR054328">
    <property type="entry name" value="SseL-like_C"/>
</dbReference>
<dbReference type="GO" id="GO:0030430">
    <property type="term" value="C:host cell cytoplasm"/>
    <property type="evidence" value="ECO:0007669"/>
    <property type="project" value="UniProtKB-SubCell"/>
</dbReference>
<evidence type="ECO:0000313" key="16">
    <source>
        <dbReference type="EMBL" id="HAT3807231.1"/>
    </source>
</evidence>
<evidence type="ECO:0000256" key="2">
    <source>
        <dbReference type="ARBA" id="ARBA00004613"/>
    </source>
</evidence>
<evidence type="ECO:0000256" key="8">
    <source>
        <dbReference type="ARBA" id="ARBA00023200"/>
    </source>
</evidence>
<evidence type="ECO:0000256" key="13">
    <source>
        <dbReference type="ARBA" id="ARBA00045015"/>
    </source>
</evidence>
<feature type="domain" description="ElaD/SseL-like N-terminal" evidence="15">
    <location>
        <begin position="28"/>
        <end position="127"/>
    </location>
</feature>
<dbReference type="NCBIfam" id="NF008812">
    <property type="entry name" value="PRK11836.1"/>
    <property type="match status" value="1"/>
</dbReference>
<dbReference type="AlphaFoldDB" id="A0AAN5MJJ3"/>
<dbReference type="Pfam" id="PF22102">
    <property type="entry name" value="ElaD-SseL-like_C"/>
    <property type="match status" value="1"/>
</dbReference>
<dbReference type="GO" id="GO:0005576">
    <property type="term" value="C:extracellular region"/>
    <property type="evidence" value="ECO:0007669"/>
    <property type="project" value="UniProtKB-SubCell"/>
</dbReference>
<dbReference type="Proteomes" id="UP000865968">
    <property type="component" value="Unassembled WGS sequence"/>
</dbReference>
<dbReference type="InterPro" id="IPR054329">
    <property type="entry name" value="ElaD/SseL-like_N"/>
</dbReference>
<evidence type="ECO:0000259" key="15">
    <source>
        <dbReference type="Pfam" id="PF22103"/>
    </source>
</evidence>
<evidence type="ECO:0000313" key="17">
    <source>
        <dbReference type="EMBL" id="HAT3811206.1"/>
    </source>
</evidence>
<evidence type="ECO:0000256" key="10">
    <source>
        <dbReference type="ARBA" id="ARBA00044984"/>
    </source>
</evidence>
<dbReference type="SUPFAM" id="SSF54001">
    <property type="entry name" value="Cysteine proteinases"/>
    <property type="match status" value="1"/>
</dbReference>
<keyword evidence="5" id="KW-0378">Hydrolase</keyword>
<comment type="caution">
    <text evidence="17">The sequence shown here is derived from an EMBL/GenBank/DDBJ whole genome shotgun (WGS) entry which is preliminary data.</text>
</comment>
<dbReference type="InterPro" id="IPR038765">
    <property type="entry name" value="Papain-like_cys_pep_sf"/>
</dbReference>
<dbReference type="Gene3D" id="3.40.395.10">
    <property type="entry name" value="Adenoviral Proteinase, Chain A"/>
    <property type="match status" value="1"/>
</dbReference>
<dbReference type="EMBL" id="DACSWI010000038">
    <property type="protein sequence ID" value="HAT3811206.1"/>
    <property type="molecule type" value="Genomic_DNA"/>
</dbReference>
<evidence type="ECO:0000256" key="11">
    <source>
        <dbReference type="ARBA" id="ARBA00044996"/>
    </source>
</evidence>
<evidence type="ECO:0000256" key="3">
    <source>
        <dbReference type="ARBA" id="ARBA00022525"/>
    </source>
</evidence>
<comment type="similarity">
    <text evidence="9">Belongs to the peptidase C79 family.</text>
</comment>
<evidence type="ECO:0000256" key="4">
    <source>
        <dbReference type="ARBA" id="ARBA00022670"/>
    </source>
</evidence>
<keyword evidence="7" id="KW-0843">Virulence</keyword>
<keyword evidence="3" id="KW-0964">Secreted</keyword>
<accession>A0AAN5MJJ3</accession>
<evidence type="ECO:0000256" key="7">
    <source>
        <dbReference type="ARBA" id="ARBA00023026"/>
    </source>
</evidence>
<evidence type="ECO:0000256" key="6">
    <source>
        <dbReference type="ARBA" id="ARBA00022807"/>
    </source>
</evidence>
<keyword evidence="4" id="KW-0645">Protease</keyword>
<evidence type="ECO:0000259" key="14">
    <source>
        <dbReference type="Pfam" id="PF22102"/>
    </source>
</evidence>
<evidence type="ECO:0000256" key="1">
    <source>
        <dbReference type="ARBA" id="ARBA00004192"/>
    </source>
</evidence>
<reference evidence="17" key="1">
    <citation type="journal article" date="2018" name="Genome Biol.">
        <title>SKESA: strategic k-mer extension for scrupulous assemblies.</title>
        <authorList>
            <person name="Souvorov A."/>
            <person name="Agarwala R."/>
            <person name="Lipman D.J."/>
        </authorList>
    </citation>
    <scope>NUCLEOTIDE SEQUENCE</scope>
    <source>
        <strain evidence="17">Morganella morganii ARLG-3209</strain>
    </source>
</reference>
<sequence length="343" mass="38406">MITEAYSHYQLNAEQFNNLFTDNVDINTLDVMGKSAADGNFVCIDILSNLALRHDDAGKRAESLLFDLFSGKIKGKTGIDEEIQQASLKLYDVAVDAKGKNDEDMNKFYSPSKLLYIAGSAMENITQQQEISAVFRERNISQSPHEQLDHVDLWNKGRMLTTDEINTAMKGLDSNIHGFSSNFPIGLIEPVNKSNLLSEQIADKIPCDHGLDKMEIFPVNTGGHWILFILYNNETDNNPKCVIFNSLCALSDEAKNHLIDSAKIAGVIENNIEFINGDMQENMPNGCGIFVVKVAELLSATPERKPGNIINDFVDDFSRLSAEDQGLFNIQNRRQMDERVYCK</sequence>
<reference evidence="17" key="2">
    <citation type="submission" date="2020-10" db="EMBL/GenBank/DDBJ databases">
        <authorList>
            <consortium name="NCBI Pathogen Detection Project"/>
        </authorList>
    </citation>
    <scope>NUCLEOTIDE SEQUENCE</scope>
    <source>
        <strain evidence="17">Morganella morganii ARLG-3209</strain>
    </source>
</reference>
<evidence type="ECO:0000256" key="12">
    <source>
        <dbReference type="ARBA" id="ARBA00045004"/>
    </source>
</evidence>
<name>A0AAN5MJJ3_MORMO</name>
<evidence type="ECO:0000256" key="9">
    <source>
        <dbReference type="ARBA" id="ARBA00044952"/>
    </source>
</evidence>
<keyword evidence="6" id="KW-0788">Thiol protease</keyword>
<comment type="subcellular location">
    <subcellularLocation>
        <location evidence="1">Host cytoplasm</location>
    </subcellularLocation>
    <subcellularLocation>
        <location evidence="2">Secreted</location>
    </subcellularLocation>
</comment>
<dbReference type="GO" id="GO:0006508">
    <property type="term" value="P:proteolysis"/>
    <property type="evidence" value="ECO:0007669"/>
    <property type="project" value="UniProtKB-KW"/>
</dbReference>
<proteinExistence type="inferred from homology"/>
<evidence type="ECO:0000256" key="5">
    <source>
        <dbReference type="ARBA" id="ARBA00022801"/>
    </source>
</evidence>
<keyword evidence="8" id="KW-1035">Host cytoplasm</keyword>
<dbReference type="GO" id="GO:0008234">
    <property type="term" value="F:cysteine-type peptidase activity"/>
    <property type="evidence" value="ECO:0007669"/>
    <property type="project" value="UniProtKB-KW"/>
</dbReference>